<keyword evidence="7" id="KW-1185">Reference proteome</keyword>
<dbReference type="RefSeq" id="WP_382211485.1">
    <property type="nucleotide sequence ID" value="NZ_CP119802.1"/>
</dbReference>
<keyword evidence="2 5" id="KW-0812">Transmembrane</keyword>
<dbReference type="AlphaFoldDB" id="A0ABD5ZRR5"/>
<feature type="transmembrane region" description="Helical" evidence="5">
    <location>
        <begin position="46"/>
        <end position="64"/>
    </location>
</feature>
<feature type="transmembrane region" description="Helical" evidence="5">
    <location>
        <begin position="326"/>
        <end position="352"/>
    </location>
</feature>
<evidence type="ECO:0000256" key="2">
    <source>
        <dbReference type="ARBA" id="ARBA00022692"/>
    </source>
</evidence>
<reference evidence="6 7" key="1">
    <citation type="journal article" date="2019" name="Int. J. Syst. Evol. Microbiol.">
        <title>The Global Catalogue of Microorganisms (GCM) 10K type strain sequencing project: providing services to taxonomists for standard genome sequencing and annotation.</title>
        <authorList>
            <consortium name="The Broad Institute Genomics Platform"/>
            <consortium name="The Broad Institute Genome Sequencing Center for Infectious Disease"/>
            <person name="Wu L."/>
            <person name="Ma J."/>
        </authorList>
    </citation>
    <scope>NUCLEOTIDE SEQUENCE [LARGE SCALE GENOMIC DNA]</scope>
    <source>
        <strain evidence="6 7">DT85</strain>
    </source>
</reference>
<feature type="transmembrane region" description="Helical" evidence="5">
    <location>
        <begin position="295"/>
        <end position="314"/>
    </location>
</feature>
<dbReference type="CDD" id="cd13956">
    <property type="entry name" value="PT_UbiA"/>
    <property type="match status" value="1"/>
</dbReference>
<accession>A0ABD5ZRR5</accession>
<comment type="caution">
    <text evidence="6">The sequence shown here is derived from an EMBL/GenBank/DDBJ whole genome shotgun (WGS) entry which is preliminary data.</text>
</comment>
<evidence type="ECO:0000256" key="3">
    <source>
        <dbReference type="ARBA" id="ARBA00022989"/>
    </source>
</evidence>
<feature type="transmembrane region" description="Helical" evidence="5">
    <location>
        <begin position="265"/>
        <end position="283"/>
    </location>
</feature>
<evidence type="ECO:0000256" key="5">
    <source>
        <dbReference type="SAM" id="Phobius"/>
    </source>
</evidence>
<feature type="transmembrane region" description="Helical" evidence="5">
    <location>
        <begin position="142"/>
        <end position="163"/>
    </location>
</feature>
<dbReference type="GeneID" id="79267552"/>
<organism evidence="6 7">
    <name type="scientific">Halosegnis marinus</name>
    <dbReference type="NCBI Taxonomy" id="3034023"/>
    <lineage>
        <taxon>Archaea</taxon>
        <taxon>Methanobacteriati</taxon>
        <taxon>Methanobacteriota</taxon>
        <taxon>Stenosarchaea group</taxon>
        <taxon>Halobacteria</taxon>
        <taxon>Halobacteriales</taxon>
        <taxon>Natronomonadaceae</taxon>
        <taxon>Halosegnis</taxon>
    </lineage>
</organism>
<keyword evidence="3 5" id="KW-1133">Transmembrane helix</keyword>
<sequence>MSFARRDTGLRADLGALASQVHPVFMLPPLAASGFGAVLAGSFAPAPLALHLAAAFLAVYTAHVKDGYVDFYRRGEDDDHPMSEAGCRRALAGASVGFALATVALGVVAGPGAAALAVPMWLLGFLHAPQFDTNPVTTTLGYPLGIALAILGGYYAQAGALAAEPLAFGLVFLVTLAGVKVIDDSTDYEYDRSIAKRTVAVALGRERARAFAYTLVYAGFVLVLLFSVGGTFPPSAPLAAVAFGVVALYAARADAELATMLLIRGAYVFLALLVAAVWFRPLAGVPLPDIGVLGPYTYLATEVAFGALAFALLVRAGALARAARTVLVLYPLAFVWDWYTLEVGVFAVELATGVEAFGIPVEEHLFMVVVPALVVAVHETVTARPTRATSRRPRPPR</sequence>
<evidence type="ECO:0000313" key="7">
    <source>
        <dbReference type="Proteomes" id="UP001596398"/>
    </source>
</evidence>
<evidence type="ECO:0000256" key="4">
    <source>
        <dbReference type="ARBA" id="ARBA00023136"/>
    </source>
</evidence>
<feature type="transmembrane region" description="Helical" evidence="5">
    <location>
        <begin position="235"/>
        <end position="253"/>
    </location>
</feature>
<evidence type="ECO:0000313" key="6">
    <source>
        <dbReference type="EMBL" id="MFC7235854.1"/>
    </source>
</evidence>
<dbReference type="Proteomes" id="UP001596398">
    <property type="component" value="Unassembled WGS sequence"/>
</dbReference>
<feature type="transmembrane region" description="Helical" evidence="5">
    <location>
        <begin position="98"/>
        <end position="122"/>
    </location>
</feature>
<dbReference type="GO" id="GO:0005886">
    <property type="term" value="C:plasma membrane"/>
    <property type="evidence" value="ECO:0007669"/>
    <property type="project" value="UniProtKB-SubCell"/>
</dbReference>
<proteinExistence type="predicted"/>
<evidence type="ECO:0000256" key="1">
    <source>
        <dbReference type="ARBA" id="ARBA00004651"/>
    </source>
</evidence>
<feature type="transmembrane region" description="Helical" evidence="5">
    <location>
        <begin position="210"/>
        <end position="229"/>
    </location>
</feature>
<protein>
    <submittedName>
        <fullName evidence="6">UbiA family prenyltransferase</fullName>
    </submittedName>
</protein>
<dbReference type="InterPro" id="IPR000537">
    <property type="entry name" value="UbiA_prenyltransferase"/>
</dbReference>
<feature type="transmembrane region" description="Helical" evidence="5">
    <location>
        <begin position="21"/>
        <end position="40"/>
    </location>
</feature>
<name>A0ABD5ZRR5_9EURY</name>
<gene>
    <name evidence="6" type="ORF">ACFQJ4_11050</name>
</gene>
<comment type="subcellular location">
    <subcellularLocation>
        <location evidence="1">Cell membrane</location>
        <topology evidence="1">Multi-pass membrane protein</topology>
    </subcellularLocation>
</comment>
<dbReference type="Pfam" id="PF01040">
    <property type="entry name" value="UbiA"/>
    <property type="match status" value="1"/>
</dbReference>
<feature type="transmembrane region" description="Helical" evidence="5">
    <location>
        <begin position="364"/>
        <end position="383"/>
    </location>
</feature>
<keyword evidence="4 5" id="KW-0472">Membrane</keyword>
<dbReference type="EMBL" id="JBHTAP010000001">
    <property type="protein sequence ID" value="MFC7235854.1"/>
    <property type="molecule type" value="Genomic_DNA"/>
</dbReference>